<dbReference type="OMA" id="RITECEE"/>
<gene>
    <name evidence="1" type="ORF">THAOC_24056</name>
</gene>
<dbReference type="AlphaFoldDB" id="K0S5D6"/>
<evidence type="ECO:0000313" key="1">
    <source>
        <dbReference type="EMBL" id="EJK56116.1"/>
    </source>
</evidence>
<sequence length="63" mass="6470">MKVLSTTTVAIIAGASSAGAFAPGAARTRASTCSSSSSRLQMNQVPFFASETEEKEEAATEVE</sequence>
<protein>
    <submittedName>
        <fullName evidence="1">Uncharacterized protein</fullName>
    </submittedName>
</protein>
<dbReference type="OrthoDB" id="4350at2759"/>
<accession>K0S5D6</accession>
<name>K0S5D6_THAOC</name>
<evidence type="ECO:0000313" key="2">
    <source>
        <dbReference type="Proteomes" id="UP000266841"/>
    </source>
</evidence>
<comment type="caution">
    <text evidence="1">The sequence shown here is derived from an EMBL/GenBank/DDBJ whole genome shotgun (WGS) entry which is preliminary data.</text>
</comment>
<reference evidence="1 2" key="1">
    <citation type="journal article" date="2012" name="Genome Biol.">
        <title>Genome and low-iron response of an oceanic diatom adapted to chronic iron limitation.</title>
        <authorList>
            <person name="Lommer M."/>
            <person name="Specht M."/>
            <person name="Roy A.S."/>
            <person name="Kraemer L."/>
            <person name="Andreson R."/>
            <person name="Gutowska M.A."/>
            <person name="Wolf J."/>
            <person name="Bergner S.V."/>
            <person name="Schilhabel M.B."/>
            <person name="Klostermeier U.C."/>
            <person name="Beiko R.G."/>
            <person name="Rosenstiel P."/>
            <person name="Hippler M."/>
            <person name="Laroche J."/>
        </authorList>
    </citation>
    <scope>NUCLEOTIDE SEQUENCE [LARGE SCALE GENOMIC DNA]</scope>
    <source>
        <strain evidence="1 2">CCMP1005</strain>
    </source>
</reference>
<keyword evidence="2" id="KW-1185">Reference proteome</keyword>
<feature type="non-terminal residue" evidence="1">
    <location>
        <position position="63"/>
    </location>
</feature>
<dbReference type="Proteomes" id="UP000266841">
    <property type="component" value="Unassembled WGS sequence"/>
</dbReference>
<organism evidence="1 2">
    <name type="scientific">Thalassiosira oceanica</name>
    <name type="common">Marine diatom</name>
    <dbReference type="NCBI Taxonomy" id="159749"/>
    <lineage>
        <taxon>Eukaryota</taxon>
        <taxon>Sar</taxon>
        <taxon>Stramenopiles</taxon>
        <taxon>Ochrophyta</taxon>
        <taxon>Bacillariophyta</taxon>
        <taxon>Coscinodiscophyceae</taxon>
        <taxon>Thalassiosirophycidae</taxon>
        <taxon>Thalassiosirales</taxon>
        <taxon>Thalassiosiraceae</taxon>
        <taxon>Thalassiosira</taxon>
    </lineage>
</organism>
<proteinExistence type="predicted"/>
<dbReference type="EMBL" id="AGNL01032378">
    <property type="protein sequence ID" value="EJK56116.1"/>
    <property type="molecule type" value="Genomic_DNA"/>
</dbReference>